<evidence type="ECO:0000313" key="2">
    <source>
        <dbReference type="Proteomes" id="UP000314294"/>
    </source>
</evidence>
<dbReference type="EMBL" id="SRLO01000083">
    <property type="protein sequence ID" value="TNN77402.1"/>
    <property type="molecule type" value="Genomic_DNA"/>
</dbReference>
<dbReference type="AlphaFoldDB" id="A0A4Z2IJH3"/>
<sequence length="125" mass="14130">MDTQPPRGAALQQQFDNGGMSVPHSVVERRVVLVARCIQQGSPGEQHLHNHQVPKRCPPSMILQVGVSPLVQQLLHSLYIPLQDPRRTNGSPRWAVQQMQAENKEIVYQQRLAQRGRLLALVRSF</sequence>
<organism evidence="1 2">
    <name type="scientific">Liparis tanakae</name>
    <name type="common">Tanaka's snailfish</name>
    <dbReference type="NCBI Taxonomy" id="230148"/>
    <lineage>
        <taxon>Eukaryota</taxon>
        <taxon>Metazoa</taxon>
        <taxon>Chordata</taxon>
        <taxon>Craniata</taxon>
        <taxon>Vertebrata</taxon>
        <taxon>Euteleostomi</taxon>
        <taxon>Actinopterygii</taxon>
        <taxon>Neopterygii</taxon>
        <taxon>Teleostei</taxon>
        <taxon>Neoteleostei</taxon>
        <taxon>Acanthomorphata</taxon>
        <taxon>Eupercaria</taxon>
        <taxon>Perciformes</taxon>
        <taxon>Cottioidei</taxon>
        <taxon>Cottales</taxon>
        <taxon>Liparidae</taxon>
        <taxon>Liparis</taxon>
    </lineage>
</organism>
<evidence type="ECO:0000313" key="1">
    <source>
        <dbReference type="EMBL" id="TNN77402.1"/>
    </source>
</evidence>
<accession>A0A4Z2IJH3</accession>
<dbReference type="Proteomes" id="UP000314294">
    <property type="component" value="Unassembled WGS sequence"/>
</dbReference>
<keyword evidence="2" id="KW-1185">Reference proteome</keyword>
<gene>
    <name evidence="1" type="ORF">EYF80_012366</name>
</gene>
<name>A0A4Z2IJH3_9TELE</name>
<comment type="caution">
    <text evidence="1">The sequence shown here is derived from an EMBL/GenBank/DDBJ whole genome shotgun (WGS) entry which is preliminary data.</text>
</comment>
<proteinExistence type="predicted"/>
<protein>
    <submittedName>
        <fullName evidence="1">Uncharacterized protein</fullName>
    </submittedName>
</protein>
<reference evidence="1 2" key="1">
    <citation type="submission" date="2019-03" db="EMBL/GenBank/DDBJ databases">
        <title>First draft genome of Liparis tanakae, snailfish: a comprehensive survey of snailfish specific genes.</title>
        <authorList>
            <person name="Kim W."/>
            <person name="Song I."/>
            <person name="Jeong J.-H."/>
            <person name="Kim D."/>
            <person name="Kim S."/>
            <person name="Ryu S."/>
            <person name="Song J.Y."/>
            <person name="Lee S.K."/>
        </authorList>
    </citation>
    <scope>NUCLEOTIDE SEQUENCE [LARGE SCALE GENOMIC DNA]</scope>
    <source>
        <tissue evidence="1">Muscle</tissue>
    </source>
</reference>